<evidence type="ECO:0000256" key="2">
    <source>
        <dbReference type="ARBA" id="ARBA00004651"/>
    </source>
</evidence>
<evidence type="ECO:0000256" key="8">
    <source>
        <dbReference type="ARBA" id="ARBA00022840"/>
    </source>
</evidence>
<proteinExistence type="predicted"/>
<dbReference type="InterPro" id="IPR004358">
    <property type="entry name" value="Sig_transdc_His_kin-like_C"/>
</dbReference>
<gene>
    <name evidence="13" type="ORF">GXP70_01375</name>
</gene>
<dbReference type="InterPro" id="IPR003661">
    <property type="entry name" value="HisK_dim/P_dom"/>
</dbReference>
<dbReference type="Pfam" id="PF02518">
    <property type="entry name" value="HATPase_c"/>
    <property type="match status" value="1"/>
</dbReference>
<dbReference type="PRINTS" id="PR00344">
    <property type="entry name" value="BCTRLSENSOR"/>
</dbReference>
<evidence type="ECO:0000256" key="9">
    <source>
        <dbReference type="ARBA" id="ARBA00023012"/>
    </source>
</evidence>
<dbReference type="SUPFAM" id="SSF55874">
    <property type="entry name" value="ATPase domain of HSP90 chaperone/DNA topoisomerase II/histidine kinase"/>
    <property type="match status" value="1"/>
</dbReference>
<keyword evidence="6" id="KW-0547">Nucleotide-binding</keyword>
<dbReference type="SMART" id="SM00388">
    <property type="entry name" value="HisKA"/>
    <property type="match status" value="1"/>
</dbReference>
<feature type="domain" description="Histidine kinase" evidence="12">
    <location>
        <begin position="232"/>
        <end position="461"/>
    </location>
</feature>
<feature type="transmembrane region" description="Helical" evidence="11">
    <location>
        <begin position="12"/>
        <end position="37"/>
    </location>
</feature>
<dbReference type="FunFam" id="3.30.565.10:FF:000006">
    <property type="entry name" value="Sensor histidine kinase WalK"/>
    <property type="match status" value="1"/>
</dbReference>
<dbReference type="CDD" id="cd00082">
    <property type="entry name" value="HisKA"/>
    <property type="match status" value="1"/>
</dbReference>
<keyword evidence="7 13" id="KW-0418">Kinase</keyword>
<dbReference type="EC" id="2.7.13.3" evidence="3"/>
<dbReference type="Proteomes" id="UP000476064">
    <property type="component" value="Chromosome"/>
</dbReference>
<evidence type="ECO:0000256" key="1">
    <source>
        <dbReference type="ARBA" id="ARBA00000085"/>
    </source>
</evidence>
<evidence type="ECO:0000313" key="14">
    <source>
        <dbReference type="Proteomes" id="UP000476064"/>
    </source>
</evidence>
<comment type="subcellular location">
    <subcellularLocation>
        <location evidence="2">Cell membrane</location>
        <topology evidence="2">Multi-pass membrane protein</topology>
    </subcellularLocation>
</comment>
<evidence type="ECO:0000256" key="3">
    <source>
        <dbReference type="ARBA" id="ARBA00012438"/>
    </source>
</evidence>
<keyword evidence="14" id="KW-1185">Reference proteome</keyword>
<dbReference type="InterPro" id="IPR003594">
    <property type="entry name" value="HATPase_dom"/>
</dbReference>
<evidence type="ECO:0000256" key="6">
    <source>
        <dbReference type="ARBA" id="ARBA00022741"/>
    </source>
</evidence>
<dbReference type="FunFam" id="1.10.287.130:FF:000001">
    <property type="entry name" value="Two-component sensor histidine kinase"/>
    <property type="match status" value="1"/>
</dbReference>
<dbReference type="EMBL" id="CP048209">
    <property type="protein sequence ID" value="QHT58757.1"/>
    <property type="molecule type" value="Genomic_DNA"/>
</dbReference>
<dbReference type="SMART" id="SM00387">
    <property type="entry name" value="HATPase_c"/>
    <property type="match status" value="1"/>
</dbReference>
<dbReference type="InterPro" id="IPR005467">
    <property type="entry name" value="His_kinase_dom"/>
</dbReference>
<evidence type="ECO:0000256" key="7">
    <source>
        <dbReference type="ARBA" id="ARBA00022777"/>
    </source>
</evidence>
<dbReference type="Gene3D" id="3.30.565.10">
    <property type="entry name" value="Histidine kinase-like ATPase, C-terminal domain"/>
    <property type="match status" value="1"/>
</dbReference>
<keyword evidence="11" id="KW-0812">Transmembrane</keyword>
<reference evidence="13 14" key="1">
    <citation type="submission" date="2020-01" db="EMBL/GenBank/DDBJ databases">
        <title>Paenibacillus sp. nov., isolated from tomato rhizosphere.</title>
        <authorList>
            <person name="Weon H.-Y."/>
            <person name="Lee S.A."/>
        </authorList>
    </citation>
    <scope>NUCLEOTIDE SEQUENCE [LARGE SCALE GENOMIC DNA]</scope>
    <source>
        <strain evidence="13 14">12200R-189</strain>
    </source>
</reference>
<dbReference type="Pfam" id="PF00512">
    <property type="entry name" value="HisKA"/>
    <property type="match status" value="1"/>
</dbReference>
<comment type="catalytic activity">
    <reaction evidence="1">
        <text>ATP + protein L-histidine = ADP + protein N-phospho-L-histidine.</text>
        <dbReference type="EC" id="2.7.13.3"/>
    </reaction>
</comment>
<dbReference type="PANTHER" id="PTHR43711">
    <property type="entry name" value="TWO-COMPONENT HISTIDINE KINASE"/>
    <property type="match status" value="1"/>
</dbReference>
<evidence type="ECO:0000256" key="5">
    <source>
        <dbReference type="ARBA" id="ARBA00022679"/>
    </source>
</evidence>
<evidence type="ECO:0000256" key="11">
    <source>
        <dbReference type="SAM" id="Phobius"/>
    </source>
</evidence>
<dbReference type="RefSeq" id="WP_162354827.1">
    <property type="nucleotide sequence ID" value="NZ_CP048209.1"/>
</dbReference>
<dbReference type="InterPro" id="IPR036890">
    <property type="entry name" value="HATPase_C_sf"/>
</dbReference>
<dbReference type="GO" id="GO:0005524">
    <property type="term" value="F:ATP binding"/>
    <property type="evidence" value="ECO:0007669"/>
    <property type="project" value="UniProtKB-KW"/>
</dbReference>
<keyword evidence="5" id="KW-0808">Transferase</keyword>
<keyword evidence="9" id="KW-0902">Two-component regulatory system</keyword>
<dbReference type="InterPro" id="IPR036097">
    <property type="entry name" value="HisK_dim/P_sf"/>
</dbReference>
<dbReference type="GO" id="GO:0005886">
    <property type="term" value="C:plasma membrane"/>
    <property type="evidence" value="ECO:0007669"/>
    <property type="project" value="UniProtKB-SubCell"/>
</dbReference>
<dbReference type="AlphaFoldDB" id="A0A6C0FPE5"/>
<dbReference type="GO" id="GO:0000155">
    <property type="term" value="F:phosphorelay sensor kinase activity"/>
    <property type="evidence" value="ECO:0007669"/>
    <property type="project" value="InterPro"/>
</dbReference>
<dbReference type="KEGG" id="plyc:GXP70_01375"/>
<evidence type="ECO:0000256" key="10">
    <source>
        <dbReference type="ARBA" id="ARBA00023136"/>
    </source>
</evidence>
<organism evidence="13 14">
    <name type="scientific">Paenibacillus lycopersici</name>
    <dbReference type="NCBI Taxonomy" id="2704462"/>
    <lineage>
        <taxon>Bacteria</taxon>
        <taxon>Bacillati</taxon>
        <taxon>Bacillota</taxon>
        <taxon>Bacilli</taxon>
        <taxon>Bacillales</taxon>
        <taxon>Paenibacillaceae</taxon>
        <taxon>Paenibacillus</taxon>
    </lineage>
</organism>
<evidence type="ECO:0000259" key="12">
    <source>
        <dbReference type="PROSITE" id="PS50109"/>
    </source>
</evidence>
<feature type="transmembrane region" description="Helical" evidence="11">
    <location>
        <begin position="191"/>
        <end position="212"/>
    </location>
</feature>
<keyword evidence="4" id="KW-0597">Phosphoprotein</keyword>
<dbReference type="PANTHER" id="PTHR43711:SF1">
    <property type="entry name" value="HISTIDINE KINASE 1"/>
    <property type="match status" value="1"/>
</dbReference>
<evidence type="ECO:0000256" key="4">
    <source>
        <dbReference type="ARBA" id="ARBA00022553"/>
    </source>
</evidence>
<name>A0A6C0FPE5_9BACL</name>
<keyword evidence="11" id="KW-1133">Transmembrane helix</keyword>
<dbReference type="PROSITE" id="PS50109">
    <property type="entry name" value="HIS_KIN"/>
    <property type="match status" value="1"/>
</dbReference>
<dbReference type="Gene3D" id="1.10.287.130">
    <property type="match status" value="1"/>
</dbReference>
<dbReference type="SUPFAM" id="SSF47384">
    <property type="entry name" value="Homodimeric domain of signal transducing histidine kinase"/>
    <property type="match status" value="1"/>
</dbReference>
<keyword evidence="10 11" id="KW-0472">Membrane</keyword>
<evidence type="ECO:0000313" key="13">
    <source>
        <dbReference type="EMBL" id="QHT58757.1"/>
    </source>
</evidence>
<dbReference type="CDD" id="cd00075">
    <property type="entry name" value="HATPase"/>
    <property type="match status" value="1"/>
</dbReference>
<keyword evidence="8" id="KW-0067">ATP-binding</keyword>
<accession>A0A6C0FPE5</accession>
<dbReference type="InterPro" id="IPR050736">
    <property type="entry name" value="Sensor_HK_Regulatory"/>
</dbReference>
<protein>
    <recommendedName>
        <fullName evidence="3">histidine kinase</fullName>
        <ecNumber evidence="3">2.7.13.3</ecNumber>
    </recommendedName>
</protein>
<sequence>MKGFSHFRQSRLRLTVLYSALIAITLISLAGFFYYMLVHTFEQRTEASLAQAYNRALGYFSKDRIEWMDLRTGERMHFAFSSTLYVDWSFLSNDEFALVTRTGAAPSSGSDVPESFVATLKEWAGEDIASWSLRVPGAASPDYGRFSHTSYEGRTYEMIVASVREYGNQLGYLYMGKDTTDDTRVLGQMRAILLALCGGMLLVAVLLGYLFAGRAMIPIANAYRKLRDFTMDASHELRAPLTVLNASVEIVQEQEERLSPFHQEALRCAKEEIRRMKTLVDHLLTLARSDAGVIELLPERIDVARIVRETAATMRTAAVMQGITLRVREAESSAEAAAAQTVGEVCLTADRERIKQLLVILLDNAIKYNVPGGMIDLFIQPGMDRVTIIVRDSGIGIAAEDLPNIFDRFYRADKSRDRSREGAGLGLSIALWIVNAHGGSLTAGSEIGVGSTFTVQLPVRA</sequence>